<proteinExistence type="predicted"/>
<organism evidence="2 3">
    <name type="scientific">Schumannella soli</name>
    <dbReference type="NCBI Taxonomy" id="2590779"/>
    <lineage>
        <taxon>Bacteria</taxon>
        <taxon>Bacillati</taxon>
        <taxon>Actinomycetota</taxon>
        <taxon>Actinomycetes</taxon>
        <taxon>Micrococcales</taxon>
        <taxon>Microbacteriaceae</taxon>
        <taxon>Schumannella</taxon>
    </lineage>
</organism>
<dbReference type="AlphaFoldDB" id="A0A506Y3I4"/>
<comment type="caution">
    <text evidence="2">The sequence shown here is derived from an EMBL/GenBank/DDBJ whole genome shotgun (WGS) entry which is preliminary data.</text>
</comment>
<accession>A0A506Y3I4</accession>
<dbReference type="Gene3D" id="1.10.3210.10">
    <property type="entry name" value="Hypothetical protein af1432"/>
    <property type="match status" value="1"/>
</dbReference>
<dbReference type="PANTHER" id="PTHR35569">
    <property type="entry name" value="CYANAMIDE HYDRATASE DDI2-RELATED"/>
    <property type="match status" value="1"/>
</dbReference>
<evidence type="ECO:0000259" key="1">
    <source>
        <dbReference type="Pfam" id="PF01966"/>
    </source>
</evidence>
<dbReference type="PANTHER" id="PTHR35569:SF1">
    <property type="entry name" value="CYANAMIDE HYDRATASE DDI2-RELATED"/>
    <property type="match status" value="1"/>
</dbReference>
<gene>
    <name evidence="2" type="ORF">FJ657_06625</name>
</gene>
<name>A0A506Y3I4_9MICO</name>
<reference evidence="2 3" key="1">
    <citation type="submission" date="2019-06" db="EMBL/GenBank/DDBJ databases">
        <authorList>
            <person name="Li F."/>
        </authorList>
    </citation>
    <scope>NUCLEOTIDE SEQUENCE [LARGE SCALE GENOMIC DNA]</scope>
    <source>
        <strain evidence="2 3">10F1D-1</strain>
    </source>
</reference>
<feature type="domain" description="HD" evidence="1">
    <location>
        <begin position="42"/>
        <end position="123"/>
    </location>
</feature>
<dbReference type="InterPro" id="IPR006674">
    <property type="entry name" value="HD_domain"/>
</dbReference>
<sequence length="214" mass="22809">MDPAVRPDPDAARTALPTPPDTAAVRAAVDVLDRFASPAVRAHSWRSWHWALAFGARLGIAPDDAELLCVAALLHDIGLAREFDAAVPSYEEAGGHVAWAVTAGAGWAPARRDRLADVIVRHNWPEVPVDDPDGHLLEIATGLDISGARPDVLPADLVDAVLARFPRGDLGVEFGALVTAQAHRKPSTQAHRLVAGGLVDKLAAHPHEHRFDAH</sequence>
<protein>
    <submittedName>
        <fullName evidence="2">HD domain-containing protein</fullName>
    </submittedName>
</protein>
<dbReference type="SUPFAM" id="SSF109604">
    <property type="entry name" value="HD-domain/PDEase-like"/>
    <property type="match status" value="1"/>
</dbReference>
<keyword evidence="3" id="KW-1185">Reference proteome</keyword>
<dbReference type="Proteomes" id="UP000316252">
    <property type="component" value="Unassembled WGS sequence"/>
</dbReference>
<dbReference type="OrthoDB" id="8478129at2"/>
<dbReference type="CDD" id="cd00077">
    <property type="entry name" value="HDc"/>
    <property type="match status" value="1"/>
</dbReference>
<dbReference type="InterPro" id="IPR003607">
    <property type="entry name" value="HD/PDEase_dom"/>
</dbReference>
<dbReference type="EMBL" id="VHQG01000002">
    <property type="protein sequence ID" value="TPW75558.1"/>
    <property type="molecule type" value="Genomic_DNA"/>
</dbReference>
<dbReference type="RefSeq" id="WP_141162918.1">
    <property type="nucleotide sequence ID" value="NZ_VHQG01000002.1"/>
</dbReference>
<evidence type="ECO:0000313" key="3">
    <source>
        <dbReference type="Proteomes" id="UP000316252"/>
    </source>
</evidence>
<evidence type="ECO:0000313" key="2">
    <source>
        <dbReference type="EMBL" id="TPW75558.1"/>
    </source>
</evidence>
<dbReference type="Pfam" id="PF01966">
    <property type="entry name" value="HD"/>
    <property type="match status" value="1"/>
</dbReference>